<evidence type="ECO:0000256" key="1">
    <source>
        <dbReference type="ARBA" id="ARBA00006226"/>
    </source>
</evidence>
<organism evidence="3 4">
    <name type="scientific">Bradyrhizobium macuxiense</name>
    <dbReference type="NCBI Taxonomy" id="1755647"/>
    <lineage>
        <taxon>Bacteria</taxon>
        <taxon>Pseudomonadati</taxon>
        <taxon>Pseudomonadota</taxon>
        <taxon>Alphaproteobacteria</taxon>
        <taxon>Hyphomicrobiales</taxon>
        <taxon>Nitrobacteraceae</taxon>
        <taxon>Bradyrhizobium</taxon>
    </lineage>
</organism>
<comment type="similarity">
    <text evidence="1">Belongs to the RelE toxin family.</text>
</comment>
<dbReference type="Proteomes" id="UP000057737">
    <property type="component" value="Unassembled WGS sequence"/>
</dbReference>
<gene>
    <name evidence="3" type="ORF">AS156_35745</name>
</gene>
<dbReference type="Pfam" id="PF05016">
    <property type="entry name" value="ParE_toxin"/>
    <property type="match status" value="1"/>
</dbReference>
<accession>A0A109JZT0</accession>
<dbReference type="InterPro" id="IPR035093">
    <property type="entry name" value="RelE/ParE_toxin_dom_sf"/>
</dbReference>
<dbReference type="EMBL" id="LNCU01000039">
    <property type="protein sequence ID" value="KWV58167.1"/>
    <property type="molecule type" value="Genomic_DNA"/>
</dbReference>
<comment type="caution">
    <text evidence="3">The sequence shown here is derived from an EMBL/GenBank/DDBJ whole genome shotgun (WGS) entry which is preliminary data.</text>
</comment>
<dbReference type="AlphaFoldDB" id="A0A109JZT0"/>
<name>A0A109JZT0_9BRAD</name>
<evidence type="ECO:0000313" key="4">
    <source>
        <dbReference type="Proteomes" id="UP000057737"/>
    </source>
</evidence>
<dbReference type="InterPro" id="IPR051803">
    <property type="entry name" value="TA_system_RelE-like_toxin"/>
</dbReference>
<keyword evidence="2" id="KW-1277">Toxin-antitoxin system</keyword>
<evidence type="ECO:0000256" key="2">
    <source>
        <dbReference type="ARBA" id="ARBA00022649"/>
    </source>
</evidence>
<dbReference type="OrthoDB" id="5457915at2"/>
<dbReference type="InterPro" id="IPR007712">
    <property type="entry name" value="RelE/ParE_toxin"/>
</dbReference>
<sequence length="95" mass="10501">MSPGGPRAETDLDEIWLFIASDNIAAADRVVDRIGNIFQMLAENPLAGRQRPELGMSIRSFPAGNYVLFYEAFPNGVEIVRVLHGARDITPEDLD</sequence>
<dbReference type="PANTHER" id="PTHR33755">
    <property type="entry name" value="TOXIN PARE1-RELATED"/>
    <property type="match status" value="1"/>
</dbReference>
<evidence type="ECO:0000313" key="3">
    <source>
        <dbReference type="EMBL" id="KWV58167.1"/>
    </source>
</evidence>
<reference evidence="3 4" key="1">
    <citation type="submission" date="2015-11" db="EMBL/GenBank/DDBJ databases">
        <title>Draft Genome Sequence of the Strain BR 10303 (Bradyrhizobium sp.) isolated from nodules of Centrolobium paraense.</title>
        <authorList>
            <person name="Zelli J.E."/>
            <person name="Simoes-Araujo J.L."/>
            <person name="Barauna A.C."/>
            <person name="Silva K."/>
        </authorList>
    </citation>
    <scope>NUCLEOTIDE SEQUENCE [LARGE SCALE GENOMIC DNA]</scope>
    <source>
        <strain evidence="3 4">BR 10303</strain>
    </source>
</reference>
<proteinExistence type="inferred from homology"/>
<dbReference type="PANTHER" id="PTHR33755:SF6">
    <property type="entry name" value="PLASMID STABILIZATION SYSTEM PROTEIN"/>
    <property type="match status" value="1"/>
</dbReference>
<dbReference type="Gene3D" id="3.30.2310.20">
    <property type="entry name" value="RelE-like"/>
    <property type="match status" value="1"/>
</dbReference>
<protein>
    <submittedName>
        <fullName evidence="3">Plasmid stabilization protein</fullName>
    </submittedName>
</protein>
<keyword evidence="4" id="KW-1185">Reference proteome</keyword>